<evidence type="ECO:0000259" key="1">
    <source>
        <dbReference type="Pfam" id="PF08787"/>
    </source>
</evidence>
<reference evidence="2" key="1">
    <citation type="submission" date="2016-10" db="EMBL/GenBank/DDBJ databases">
        <authorList>
            <person name="de Groot N.N."/>
        </authorList>
    </citation>
    <scope>NUCLEOTIDE SEQUENCE</scope>
</reference>
<dbReference type="PANTHER" id="PTHR35040:SF9">
    <property type="entry name" value="4-LIKE CELL SURFACE PROTEIN, PUTATIVE (AFU_ORTHOLOGUE AFUA_4G14080)-RELATED"/>
    <property type="match status" value="1"/>
</dbReference>
<organism evidence="2">
    <name type="scientific">hydrothermal vent metagenome</name>
    <dbReference type="NCBI Taxonomy" id="652676"/>
    <lineage>
        <taxon>unclassified sequences</taxon>
        <taxon>metagenomes</taxon>
        <taxon>ecological metagenomes</taxon>
    </lineage>
</organism>
<dbReference type="InterPro" id="IPR021986">
    <property type="entry name" value="Spherulin4"/>
</dbReference>
<dbReference type="Pfam" id="PF08787">
    <property type="entry name" value="Alginate_lyase2"/>
    <property type="match status" value="1"/>
</dbReference>
<sequence length="582" mass="67448">MEAATLHLKSGWNLVGSHTNSFDPNTKIVTAKSVWVYRDKSWSATSPDRTELRELRDANITRLYNISYGEGFWVNVPNDIDIEFENRVLSQEALSTIPLSEGWNLLSLKIARDINVSDYFFDDNNISIVWKYTNNKWSAYSANRAMAYALKDRNISKIDTIKSDEGFWVLSKANTEINTSRIIASMEENNTILVPLYSHPPSISWDKLFLFNHLTQRRVMVIINPSNGDFTRQSSSYKKLLEQLHKNNIFTIGYLYTSYAERNIADIKTNIDNYVRYYPTIDGYFFDEMNDDVSQLDYYKELITYGNKYSIVNPGTSIDREYIEGKFIDLVVDYEGNYGRIRTLNNSNEKTKLAVIYYNAPADARAPEGVYYQYIDDDDITENFSQYITPKSWQLYSTLANNAKLQYPESNTSYIFPDDLEELPKSVQFFMDKKLMQMKSCSANSQRDEFRFADEFNTTTTKNSLELNITLAANNDVTLMQIQSVPNYIPLLRISYKDNTLWGHVKETNSTIKVNLGDYHSGQIVKEEVDNGTLNIYIDNVKRYSKDISYWDYSSFFKFGLYPQTAGCDELNVTDIIYKVDE</sequence>
<dbReference type="EMBL" id="FPHH01000110">
    <property type="protein sequence ID" value="SFV68223.1"/>
    <property type="molecule type" value="Genomic_DNA"/>
</dbReference>
<dbReference type="InterPro" id="IPR013320">
    <property type="entry name" value="ConA-like_dom_sf"/>
</dbReference>
<proteinExistence type="predicted"/>
<protein>
    <submittedName>
        <fullName evidence="2">Spherulin-4</fullName>
    </submittedName>
</protein>
<dbReference type="Pfam" id="PF12138">
    <property type="entry name" value="Spherulin4"/>
    <property type="match status" value="1"/>
</dbReference>
<dbReference type="AlphaFoldDB" id="A0A1W1CR69"/>
<evidence type="ECO:0000313" key="2">
    <source>
        <dbReference type="EMBL" id="SFV68223.1"/>
    </source>
</evidence>
<dbReference type="SUPFAM" id="SSF49899">
    <property type="entry name" value="Concanavalin A-like lectins/glucanases"/>
    <property type="match status" value="1"/>
</dbReference>
<feature type="domain" description="Alginate lyase 2" evidence="1">
    <location>
        <begin position="425"/>
        <end position="567"/>
    </location>
</feature>
<gene>
    <name evidence="2" type="ORF">MNB_SM-5-879</name>
</gene>
<name>A0A1W1CR69_9ZZZZ</name>
<dbReference type="PANTHER" id="PTHR35040">
    <property type="match status" value="1"/>
</dbReference>
<dbReference type="Gene3D" id="2.60.120.200">
    <property type="match status" value="1"/>
</dbReference>
<accession>A0A1W1CR69</accession>
<dbReference type="InterPro" id="IPR014895">
    <property type="entry name" value="Alginate_lyase_2"/>
</dbReference>